<evidence type="ECO:0000256" key="2">
    <source>
        <dbReference type="ARBA" id="ARBA00023125"/>
    </source>
</evidence>
<reference evidence="5" key="1">
    <citation type="submission" date="2019-08" db="EMBL/GenBank/DDBJ databases">
        <authorList>
            <person name="Kucharzyk K."/>
            <person name="Murdoch R.W."/>
            <person name="Higgins S."/>
            <person name="Loffler F."/>
        </authorList>
    </citation>
    <scope>NUCLEOTIDE SEQUENCE</scope>
</reference>
<dbReference type="PROSITE" id="PS01124">
    <property type="entry name" value="HTH_ARAC_FAMILY_2"/>
    <property type="match status" value="1"/>
</dbReference>
<keyword evidence="1" id="KW-0805">Transcription regulation</keyword>
<keyword evidence="2" id="KW-0238">DNA-binding</keyword>
<evidence type="ECO:0000259" key="4">
    <source>
        <dbReference type="PROSITE" id="PS01124"/>
    </source>
</evidence>
<sequence>MKEIFNRPVSTRDLADHLSLSVTRVCHLVKVHCGKTFFELLTEERLRHAGLFLKQSDFRIKEISALCGFQNPEHFNRVFRSATGMTPGKFRQSEETDGR</sequence>
<dbReference type="GO" id="GO:0043565">
    <property type="term" value="F:sequence-specific DNA binding"/>
    <property type="evidence" value="ECO:0007669"/>
    <property type="project" value="InterPro"/>
</dbReference>
<dbReference type="InterPro" id="IPR018060">
    <property type="entry name" value="HTH_AraC"/>
</dbReference>
<evidence type="ECO:0000313" key="5">
    <source>
        <dbReference type="EMBL" id="MPN61788.1"/>
    </source>
</evidence>
<dbReference type="PANTHER" id="PTHR43280">
    <property type="entry name" value="ARAC-FAMILY TRANSCRIPTIONAL REGULATOR"/>
    <property type="match status" value="1"/>
</dbReference>
<proteinExistence type="predicted"/>
<protein>
    <submittedName>
        <fullName evidence="5">HTH-type transcriptional activator RhaR</fullName>
    </submittedName>
</protein>
<evidence type="ECO:0000256" key="3">
    <source>
        <dbReference type="ARBA" id="ARBA00023163"/>
    </source>
</evidence>
<dbReference type="InterPro" id="IPR009057">
    <property type="entry name" value="Homeodomain-like_sf"/>
</dbReference>
<dbReference type="AlphaFoldDB" id="A0A645JDK0"/>
<dbReference type="EMBL" id="VSSQ01138898">
    <property type="protein sequence ID" value="MPN61788.1"/>
    <property type="molecule type" value="Genomic_DNA"/>
</dbReference>
<keyword evidence="3" id="KW-0804">Transcription</keyword>
<evidence type="ECO:0000256" key="1">
    <source>
        <dbReference type="ARBA" id="ARBA00023015"/>
    </source>
</evidence>
<gene>
    <name evidence="5" type="primary">rhaR_188</name>
    <name evidence="5" type="ORF">SDC9_209531</name>
</gene>
<dbReference type="SUPFAM" id="SSF46689">
    <property type="entry name" value="Homeodomain-like"/>
    <property type="match status" value="1"/>
</dbReference>
<dbReference type="Pfam" id="PF12833">
    <property type="entry name" value="HTH_18"/>
    <property type="match status" value="1"/>
</dbReference>
<comment type="caution">
    <text evidence="5">The sequence shown here is derived from an EMBL/GenBank/DDBJ whole genome shotgun (WGS) entry which is preliminary data.</text>
</comment>
<dbReference type="InterPro" id="IPR020449">
    <property type="entry name" value="Tscrpt_reg_AraC-type_HTH"/>
</dbReference>
<organism evidence="5">
    <name type="scientific">bioreactor metagenome</name>
    <dbReference type="NCBI Taxonomy" id="1076179"/>
    <lineage>
        <taxon>unclassified sequences</taxon>
        <taxon>metagenomes</taxon>
        <taxon>ecological metagenomes</taxon>
    </lineage>
</organism>
<dbReference type="GO" id="GO:0003700">
    <property type="term" value="F:DNA-binding transcription factor activity"/>
    <property type="evidence" value="ECO:0007669"/>
    <property type="project" value="InterPro"/>
</dbReference>
<name>A0A645JDK0_9ZZZZ</name>
<dbReference type="PRINTS" id="PR00032">
    <property type="entry name" value="HTHARAC"/>
</dbReference>
<dbReference type="PANTHER" id="PTHR43280:SF2">
    <property type="entry name" value="HTH-TYPE TRANSCRIPTIONAL REGULATOR EXSA"/>
    <property type="match status" value="1"/>
</dbReference>
<dbReference type="Gene3D" id="1.10.10.60">
    <property type="entry name" value="Homeodomain-like"/>
    <property type="match status" value="1"/>
</dbReference>
<accession>A0A645JDK0</accession>
<dbReference type="SMART" id="SM00342">
    <property type="entry name" value="HTH_ARAC"/>
    <property type="match status" value="1"/>
</dbReference>
<feature type="domain" description="HTH araC/xylS-type" evidence="4">
    <location>
        <begin position="1"/>
        <end position="93"/>
    </location>
</feature>